<dbReference type="InterPro" id="IPR008160">
    <property type="entry name" value="Collagen"/>
</dbReference>
<proteinExistence type="predicted"/>
<name>A0A6J7KX21_9ZZZZ</name>
<dbReference type="Gene3D" id="2.60.120.40">
    <property type="match status" value="1"/>
</dbReference>
<gene>
    <name evidence="2" type="ORF">UFOPK3564_04028</name>
</gene>
<reference evidence="2" key="1">
    <citation type="submission" date="2020-05" db="EMBL/GenBank/DDBJ databases">
        <authorList>
            <person name="Chiriac C."/>
            <person name="Salcher M."/>
            <person name="Ghai R."/>
            <person name="Kavagutti S V."/>
        </authorList>
    </citation>
    <scope>NUCLEOTIDE SEQUENCE</scope>
</reference>
<feature type="region of interest" description="Disordered" evidence="1">
    <location>
        <begin position="63"/>
        <end position="123"/>
    </location>
</feature>
<protein>
    <submittedName>
        <fullName evidence="2">Unannotated protein</fullName>
    </submittedName>
</protein>
<dbReference type="InterPro" id="IPR008983">
    <property type="entry name" value="Tumour_necrosis_fac-like_dom"/>
</dbReference>
<evidence type="ECO:0000313" key="2">
    <source>
        <dbReference type="EMBL" id="CAB4960476.1"/>
    </source>
</evidence>
<accession>A0A6J7KX21</accession>
<organism evidence="2">
    <name type="scientific">freshwater metagenome</name>
    <dbReference type="NCBI Taxonomy" id="449393"/>
    <lineage>
        <taxon>unclassified sequences</taxon>
        <taxon>metagenomes</taxon>
        <taxon>ecological metagenomes</taxon>
    </lineage>
</organism>
<feature type="compositionally biased region" description="Low complexity" evidence="1">
    <location>
        <begin position="68"/>
        <end position="105"/>
    </location>
</feature>
<dbReference type="AlphaFoldDB" id="A0A6J7KX21"/>
<dbReference type="EMBL" id="CAFBMK010000478">
    <property type="protein sequence ID" value="CAB4960476.1"/>
    <property type="molecule type" value="Genomic_DNA"/>
</dbReference>
<sequence>MTTLLRYLRSHHIALAALFVALGGTSYAAVAIPRNSVGATQIRPNAVTSAKVRNGSLTAKDFKAGQLPAGKTGAAGTTGAPGATGAAGPAGPAGATGPQGPAGAKGEPGAQGPQGIPGTSAGAADPLTVRVTRTSAAFSVPTSTTGAPNTPLEFTTERYDEGGFFDPTAPAGEAPSAASLTVPRAGTYAVTAGTRWAQNATGVRTLAISGPNGAPPAPGILVQSAVPANPVGVTTQNVSTLVRLTAGQRVYASVGQSSGAALDIVGSLSTVHFAAAYVGP</sequence>
<evidence type="ECO:0000256" key="1">
    <source>
        <dbReference type="SAM" id="MobiDB-lite"/>
    </source>
</evidence>
<dbReference type="Pfam" id="PF01391">
    <property type="entry name" value="Collagen"/>
    <property type="match status" value="1"/>
</dbReference>